<evidence type="ECO:0000259" key="2">
    <source>
        <dbReference type="PROSITE" id="PS50192"/>
    </source>
</evidence>
<evidence type="ECO:0000313" key="3">
    <source>
        <dbReference type="EMBL" id="QJR36937.1"/>
    </source>
</evidence>
<dbReference type="PROSITE" id="PS50192">
    <property type="entry name" value="T_SNARE"/>
    <property type="match status" value="1"/>
</dbReference>
<reference evidence="3 4" key="1">
    <citation type="submission" date="2020-05" db="EMBL/GenBank/DDBJ databases">
        <title>Complete genome sequence of Gemmatimonas greenlandica TET16.</title>
        <authorList>
            <person name="Zeng Y."/>
        </authorList>
    </citation>
    <scope>NUCLEOTIDE SEQUENCE [LARGE SCALE GENOMIC DNA]</scope>
    <source>
        <strain evidence="3 4">TET16</strain>
    </source>
</reference>
<name>A0A6M4ITT9_9BACT</name>
<evidence type="ECO:0000313" key="4">
    <source>
        <dbReference type="Proteomes" id="UP000500938"/>
    </source>
</evidence>
<dbReference type="InterPro" id="IPR052336">
    <property type="entry name" value="MlaD_Phospholipid_Transporter"/>
</dbReference>
<sequence>MTTSRRASDFVVGATVLVVTIVVIGAVLWLKQADLRGKTRHLVVRTRDVGGVALGNPVVIRGVRSGHIESIALGERGWVVLTLGIDRGVTLPSDPVVLLAAASLFGEWQATITDATGLPADRELRAAINESRASGDTLAGAVLPDIAQLTTVAGRIAGDVAKVADRVQVAFDEQAARELRESIRNFSRLSAQLASTVELQSKNLDHISSDVQLGLKSINAAAANLNAFSSRVDSATSRGELQVIVNNSQTAAKELLAATTRLREVAEGLDRTEGRLASAVAKADSVFNKVNSGRGTLGLMVNDPALYQQSDSLVRELRALVADVKKNPKRYINVRVF</sequence>
<dbReference type="PANTHER" id="PTHR33371:SF4">
    <property type="entry name" value="INTERMEMBRANE PHOSPHOLIPID TRANSPORT SYSTEM BINDING PROTEIN MLAD"/>
    <property type="match status" value="1"/>
</dbReference>
<organism evidence="3 4">
    <name type="scientific">Gemmatimonas groenlandica</name>
    <dbReference type="NCBI Taxonomy" id="2732249"/>
    <lineage>
        <taxon>Bacteria</taxon>
        <taxon>Pseudomonadati</taxon>
        <taxon>Gemmatimonadota</taxon>
        <taxon>Gemmatimonadia</taxon>
        <taxon>Gemmatimonadales</taxon>
        <taxon>Gemmatimonadaceae</taxon>
        <taxon>Gemmatimonas</taxon>
    </lineage>
</organism>
<dbReference type="InterPro" id="IPR003399">
    <property type="entry name" value="Mce/MlaD"/>
</dbReference>
<dbReference type="KEGG" id="ggr:HKW67_16145"/>
<keyword evidence="4" id="KW-1185">Reference proteome</keyword>
<dbReference type="InterPro" id="IPR000727">
    <property type="entry name" value="T_SNARE_dom"/>
</dbReference>
<evidence type="ECO:0000256" key="1">
    <source>
        <dbReference type="SAM" id="Phobius"/>
    </source>
</evidence>
<feature type="transmembrane region" description="Helical" evidence="1">
    <location>
        <begin position="12"/>
        <end position="30"/>
    </location>
</feature>
<protein>
    <recommendedName>
        <fullName evidence="2">t-SNARE coiled-coil homology domain-containing protein</fullName>
    </recommendedName>
</protein>
<gene>
    <name evidence="3" type="ORF">HKW67_16145</name>
</gene>
<dbReference type="PANTHER" id="PTHR33371">
    <property type="entry name" value="INTERMEMBRANE PHOSPHOLIPID TRANSPORT SYSTEM BINDING PROTEIN MLAD-RELATED"/>
    <property type="match status" value="1"/>
</dbReference>
<keyword evidence="1" id="KW-1133">Transmembrane helix</keyword>
<keyword evidence="1" id="KW-0812">Transmembrane</keyword>
<dbReference type="RefSeq" id="WP_171226370.1">
    <property type="nucleotide sequence ID" value="NZ_CP053085.1"/>
</dbReference>
<feature type="domain" description="T-SNARE coiled-coil homology" evidence="2">
    <location>
        <begin position="174"/>
        <end position="228"/>
    </location>
</feature>
<keyword evidence="1" id="KW-0472">Membrane</keyword>
<dbReference type="Proteomes" id="UP000500938">
    <property type="component" value="Chromosome"/>
</dbReference>
<dbReference type="AlphaFoldDB" id="A0A6M4ITT9"/>
<dbReference type="Pfam" id="PF02470">
    <property type="entry name" value="MlaD"/>
    <property type="match status" value="1"/>
</dbReference>
<accession>A0A6M4ITT9</accession>
<proteinExistence type="predicted"/>
<dbReference type="EMBL" id="CP053085">
    <property type="protein sequence ID" value="QJR36937.1"/>
    <property type="molecule type" value="Genomic_DNA"/>
</dbReference>